<dbReference type="InterPro" id="IPR014756">
    <property type="entry name" value="Ig_E-set"/>
</dbReference>
<accession>A0A845V2Z6</accession>
<protein>
    <submittedName>
        <fullName evidence="6">Glucan biosynthesis protein</fullName>
    </submittedName>
</protein>
<proteinExistence type="inferred from homology"/>
<keyword evidence="4" id="KW-0574">Periplasm</keyword>
<sequence length="496" mass="55960">MTYAVSTQALERSDVADKAQALAARDWQPPDPPAPALAALDYDQYRAIRFDPDRALWPQNEGFRVQFFHPGFLFNETVRIHEIDEGAVDDVPFDPKRFRFDRPLEGPPVASAAGYAGFRVHYPLNRPERHDEFLVFLGASYFRLIGSGQVYGLSARGLALNSGGSGAEEFPVFREFWLQRPEPGQERLRLLALLDSPSVTGAFAFEVEPGDPTSMVVDAQFFARRDLVRPGIAALTSMFKHGDTGPVLVDDFRPRVHDSDGLLVRSSRGEAQWRPLSNRARVRLSGFEDDAAPEGFGLLQRRRQFEDFQDLEARYDLRPGLWVEPLAGDWGAGRVELVEIPTEDETFDNIVAFWVPDAPILAGESRRYRYRLTTVDGFKSNEGLAQVRATHTGRAGIPGQENWRDRSRRRFVIEFDGPALADAEGVELSARTRGGRLLETRLEHLPETRAIRAVVALDPDEEGGPSDLRVFLHVDERPVSEVWSYVWYPDEIDRQL</sequence>
<dbReference type="Gene3D" id="2.70.98.10">
    <property type="match status" value="1"/>
</dbReference>
<feature type="domain" description="Glucan biosynthesis periplasmic MdoG C-terminal" evidence="5">
    <location>
        <begin position="13"/>
        <end position="487"/>
    </location>
</feature>
<evidence type="ECO:0000256" key="3">
    <source>
        <dbReference type="ARBA" id="ARBA00009284"/>
    </source>
</evidence>
<dbReference type="GO" id="GO:0030246">
    <property type="term" value="F:carbohydrate binding"/>
    <property type="evidence" value="ECO:0007669"/>
    <property type="project" value="InterPro"/>
</dbReference>
<dbReference type="PANTHER" id="PTHR30504">
    <property type="entry name" value="GLUCANS BIOSYNTHESIS PROTEIN"/>
    <property type="match status" value="1"/>
</dbReference>
<dbReference type="RefSeq" id="WP_164211005.1">
    <property type="nucleotide sequence ID" value="NZ_JAAGSC010000040.1"/>
</dbReference>
<reference evidence="6 7" key="1">
    <citation type="submission" date="2020-02" db="EMBL/GenBank/DDBJ databases">
        <authorList>
            <person name="Zhang X.-Y."/>
        </authorList>
    </citation>
    <scope>NUCLEOTIDE SEQUENCE [LARGE SCALE GENOMIC DNA]</scope>
    <source>
        <strain evidence="6 7">C33</strain>
    </source>
</reference>
<dbReference type="SUPFAM" id="SSF81296">
    <property type="entry name" value="E set domains"/>
    <property type="match status" value="1"/>
</dbReference>
<dbReference type="Proteomes" id="UP000484885">
    <property type="component" value="Unassembled WGS sequence"/>
</dbReference>
<evidence type="ECO:0000256" key="2">
    <source>
        <dbReference type="ARBA" id="ARBA00005001"/>
    </source>
</evidence>
<evidence type="ECO:0000313" key="7">
    <source>
        <dbReference type="Proteomes" id="UP000484885"/>
    </source>
</evidence>
<dbReference type="GO" id="GO:0003824">
    <property type="term" value="F:catalytic activity"/>
    <property type="evidence" value="ECO:0007669"/>
    <property type="project" value="InterPro"/>
</dbReference>
<evidence type="ECO:0000313" key="6">
    <source>
        <dbReference type="EMBL" id="NDY95606.1"/>
    </source>
</evidence>
<comment type="similarity">
    <text evidence="3">Belongs to the OpgD/OpgG family.</text>
</comment>
<dbReference type="InterPro" id="IPR011013">
    <property type="entry name" value="Gal_mutarotase_sf_dom"/>
</dbReference>
<dbReference type="PANTHER" id="PTHR30504:SF2">
    <property type="entry name" value="GLUCANS BIOSYNTHESIS PROTEIN G"/>
    <property type="match status" value="1"/>
</dbReference>
<dbReference type="SUPFAM" id="SSF74650">
    <property type="entry name" value="Galactose mutarotase-like"/>
    <property type="match status" value="1"/>
</dbReference>
<evidence type="ECO:0000259" key="5">
    <source>
        <dbReference type="Pfam" id="PF04349"/>
    </source>
</evidence>
<dbReference type="InterPro" id="IPR014438">
    <property type="entry name" value="Glucan_biosyn_MdoG/MdoD"/>
</dbReference>
<dbReference type="EMBL" id="JAAGSC010000040">
    <property type="protein sequence ID" value="NDY95606.1"/>
    <property type="molecule type" value="Genomic_DNA"/>
</dbReference>
<dbReference type="InterPro" id="IPR007444">
    <property type="entry name" value="Glucan_biosyn_MdoG_C"/>
</dbReference>
<comment type="subcellular location">
    <subcellularLocation>
        <location evidence="1">Periplasm</location>
    </subcellularLocation>
</comment>
<dbReference type="Gene3D" id="2.60.40.10">
    <property type="entry name" value="Immunoglobulins"/>
    <property type="match status" value="1"/>
</dbReference>
<gene>
    <name evidence="6" type="ORF">G3I74_07695</name>
</gene>
<dbReference type="InterPro" id="IPR014718">
    <property type="entry name" value="GH-type_carb-bd"/>
</dbReference>
<comment type="caution">
    <text evidence="6">The sequence shown here is derived from an EMBL/GenBank/DDBJ whole genome shotgun (WGS) entry which is preliminary data.</text>
</comment>
<dbReference type="Pfam" id="PF04349">
    <property type="entry name" value="MdoG"/>
    <property type="match status" value="1"/>
</dbReference>
<dbReference type="PIRSF" id="PIRSF006281">
    <property type="entry name" value="MdoG"/>
    <property type="match status" value="1"/>
</dbReference>
<dbReference type="GO" id="GO:0051274">
    <property type="term" value="P:beta-glucan biosynthetic process"/>
    <property type="evidence" value="ECO:0007669"/>
    <property type="project" value="TreeGrafter"/>
</dbReference>
<dbReference type="UniPathway" id="UPA00637"/>
<name>A0A845V2Z6_9GAMM</name>
<organism evidence="6 7">
    <name type="scientific">Wenzhouxiangella limi</name>
    <dbReference type="NCBI Taxonomy" id="2707351"/>
    <lineage>
        <taxon>Bacteria</taxon>
        <taxon>Pseudomonadati</taxon>
        <taxon>Pseudomonadota</taxon>
        <taxon>Gammaproteobacteria</taxon>
        <taxon>Chromatiales</taxon>
        <taxon>Wenzhouxiangellaceae</taxon>
        <taxon>Wenzhouxiangella</taxon>
    </lineage>
</organism>
<comment type="pathway">
    <text evidence="2">Glycan metabolism; osmoregulated periplasmic glucan (OPG) biosynthesis.</text>
</comment>
<evidence type="ECO:0000256" key="1">
    <source>
        <dbReference type="ARBA" id="ARBA00004418"/>
    </source>
</evidence>
<evidence type="ECO:0000256" key="4">
    <source>
        <dbReference type="ARBA" id="ARBA00022764"/>
    </source>
</evidence>
<keyword evidence="7" id="KW-1185">Reference proteome</keyword>
<dbReference type="GO" id="GO:0030288">
    <property type="term" value="C:outer membrane-bounded periplasmic space"/>
    <property type="evidence" value="ECO:0007669"/>
    <property type="project" value="TreeGrafter"/>
</dbReference>
<dbReference type="InterPro" id="IPR013783">
    <property type="entry name" value="Ig-like_fold"/>
</dbReference>
<dbReference type="AlphaFoldDB" id="A0A845V2Z6"/>